<dbReference type="Pfam" id="PF05229">
    <property type="entry name" value="SCPU"/>
    <property type="match status" value="1"/>
</dbReference>
<evidence type="ECO:0000313" key="3">
    <source>
        <dbReference type="EMBL" id="MFC5520715.1"/>
    </source>
</evidence>
<keyword evidence="1" id="KW-0732">Signal</keyword>
<reference evidence="4" key="1">
    <citation type="journal article" date="2019" name="Int. J. Syst. Evol. Microbiol.">
        <title>The Global Catalogue of Microorganisms (GCM) 10K type strain sequencing project: providing services to taxonomists for standard genome sequencing and annotation.</title>
        <authorList>
            <consortium name="The Broad Institute Genomics Platform"/>
            <consortium name="The Broad Institute Genome Sequencing Center for Infectious Disease"/>
            <person name="Wu L."/>
            <person name="Ma J."/>
        </authorList>
    </citation>
    <scope>NUCLEOTIDE SEQUENCE [LARGE SCALE GENOMIC DNA]</scope>
    <source>
        <strain evidence="4">CGMCC 4.7277</strain>
    </source>
</reference>
<evidence type="ECO:0000256" key="1">
    <source>
        <dbReference type="SAM" id="SignalP"/>
    </source>
</evidence>
<feature type="domain" description="Spore coat protein U/FanG" evidence="2">
    <location>
        <begin position="20"/>
        <end position="157"/>
    </location>
</feature>
<feature type="chain" id="PRO_5047382393" evidence="1">
    <location>
        <begin position="25"/>
        <end position="301"/>
    </location>
</feature>
<keyword evidence="3" id="KW-0167">Capsid protein</keyword>
<dbReference type="RefSeq" id="WP_157090181.1">
    <property type="nucleotide sequence ID" value="NZ_JBHSMX010000011.1"/>
</dbReference>
<feature type="signal peptide" evidence="1">
    <location>
        <begin position="1"/>
        <end position="24"/>
    </location>
</feature>
<evidence type="ECO:0000259" key="2">
    <source>
        <dbReference type="Pfam" id="PF05229"/>
    </source>
</evidence>
<organism evidence="3 4">
    <name type="scientific">Polaromonas jejuensis</name>
    <dbReference type="NCBI Taxonomy" id="457502"/>
    <lineage>
        <taxon>Bacteria</taxon>
        <taxon>Pseudomonadati</taxon>
        <taxon>Pseudomonadota</taxon>
        <taxon>Betaproteobacteria</taxon>
        <taxon>Burkholderiales</taxon>
        <taxon>Comamonadaceae</taxon>
        <taxon>Polaromonas</taxon>
    </lineage>
</organism>
<evidence type="ECO:0000313" key="4">
    <source>
        <dbReference type="Proteomes" id="UP001596084"/>
    </source>
</evidence>
<protein>
    <submittedName>
        <fullName evidence="3">Spore coat protein U domain-containing protein</fullName>
    </submittedName>
</protein>
<sequence>MTVSYALRLVAAALLCSWALQANAAITCTLTATSVNLNYVNGQGSDATASGTITVNCTRLSTDPNTQTYWVGVNRGSAGALRVFRHGGGATSPDRLNVSVLRNSDGNNWTTVGSGRANGTLSFGGALSASAPLTYDFLVAAGQSSKTAGIYDEIFTANLQLTTAGANVATAIFAPTVSITAACFVGQVASGNTAPGAISPSTLTLAYTSFAPTNQTATMNFTVDCTRNTTYTLALSLTSGTLLGLNYTLALSPSGGPPAIVGSGLAQPYTVTGTIAAGQAGTCATGTCTATKTGVTLTVTY</sequence>
<dbReference type="InterPro" id="IPR007893">
    <property type="entry name" value="Spore_coat_U/FanG"/>
</dbReference>
<keyword evidence="4" id="KW-1185">Reference proteome</keyword>
<proteinExistence type="predicted"/>
<dbReference type="Proteomes" id="UP001596084">
    <property type="component" value="Unassembled WGS sequence"/>
</dbReference>
<dbReference type="EMBL" id="JBHSMX010000011">
    <property type="protein sequence ID" value="MFC5520715.1"/>
    <property type="molecule type" value="Genomic_DNA"/>
</dbReference>
<keyword evidence="3" id="KW-0946">Virion</keyword>
<name>A0ABW0Q7C9_9BURK</name>
<accession>A0ABW0Q7C9</accession>
<comment type="caution">
    <text evidence="3">The sequence shown here is derived from an EMBL/GenBank/DDBJ whole genome shotgun (WGS) entry which is preliminary data.</text>
</comment>
<gene>
    <name evidence="3" type="ORF">ACFPP7_07260</name>
</gene>